<keyword evidence="13" id="KW-0472">Membrane</keyword>
<keyword evidence="7 15" id="KW-0337">GPI-anchor biosynthesis</keyword>
<proteinExistence type="inferred from homology"/>
<dbReference type="GO" id="GO:0005634">
    <property type="term" value="C:nucleus"/>
    <property type="evidence" value="ECO:0007669"/>
    <property type="project" value="TreeGrafter"/>
</dbReference>
<dbReference type="GeneID" id="102987232"/>
<comment type="function">
    <text evidence="15">Stabilizing subunit of the glycosylphosphatidylinositol-mannosyltransferase I complex which catalyzes the transfer of the first mannose, via an alpha-1,4 bond from a dolichol-phosphate-mannose (Dol-P-Man) to the glucosaminyl acyl phosphatidylinositol (GlcN-(acyl)PI) intermediate to generate alpha-D-Man-(1-&gt;4)-alpha-D-GlcN-(1-&gt;6)-(1-radyl,2-acyl-sn-glycero-3-phospho)-2-acyl-inositol and participates in the sixth step of the glycosylphosphatidylinositol-anchor biosynthesis. Probably acts by stabilizing the mannosyltransferase PIGM.</text>
</comment>
<sequence>MQDCGAEATWQQIPGIAQRTREKLKLDLLIKVKFGESIEDLQTCRLLIKQYIPTGLFVDPYELASLRERNITEEARPTGTRPNLTVDQAVARCLLGPCGSVGRGRPPKVGGAGGAGLRVKGSRRHTCSKNRKEQETANIGPGATASKEEQAVKNLNMENTQQEKGGGDQAPLQNGEESHDLGVGRGQKPGGNVRLGRVRRLVPNFRWAIPSRHIDHNEVGDDVEKHVGQMMEIRRKTKKQQMRHHVRYQTPEPDNHYEFCLYLES</sequence>
<dbReference type="PANTHER" id="PTHR13987:SF3">
    <property type="entry name" value="PROTEIN BEX4"/>
    <property type="match status" value="1"/>
</dbReference>
<dbReference type="CTD" id="54965"/>
<dbReference type="GO" id="GO:0006506">
    <property type="term" value="P:GPI anchor biosynthetic process"/>
    <property type="evidence" value="ECO:0007669"/>
    <property type="project" value="UniProtKB-KW"/>
</dbReference>
<dbReference type="GO" id="GO:0005789">
    <property type="term" value="C:endoplasmic reticulum membrane"/>
    <property type="evidence" value="ECO:0007669"/>
    <property type="project" value="UniProtKB-SubCell"/>
</dbReference>
<dbReference type="InterPro" id="IPR013233">
    <property type="entry name" value="PIG-X/PBN1"/>
</dbReference>
<dbReference type="OrthoDB" id="9836927at2759"/>
<name>A0A9W2WQF3_PHYMC</name>
<dbReference type="Proteomes" id="UP000248484">
    <property type="component" value="Chromosome 1"/>
</dbReference>
<keyword evidence="11" id="KW-0832">Ubl conjugation</keyword>
<evidence type="ECO:0000256" key="14">
    <source>
        <dbReference type="ARBA" id="ARBA00023180"/>
    </source>
</evidence>
<comment type="pathway">
    <text evidence="3 15">Glycolipid biosynthesis; glycosylphosphatidylinositol-anchor biosynthesis.</text>
</comment>
<organism evidence="17 18">
    <name type="scientific">Physeter macrocephalus</name>
    <name type="common">Sperm whale</name>
    <name type="synonym">Physeter catodon</name>
    <dbReference type="NCBI Taxonomy" id="9755"/>
    <lineage>
        <taxon>Eukaryota</taxon>
        <taxon>Metazoa</taxon>
        <taxon>Chordata</taxon>
        <taxon>Craniata</taxon>
        <taxon>Vertebrata</taxon>
        <taxon>Euteleostomi</taxon>
        <taxon>Mammalia</taxon>
        <taxon>Eutheria</taxon>
        <taxon>Laurasiatheria</taxon>
        <taxon>Artiodactyla</taxon>
        <taxon>Whippomorpha</taxon>
        <taxon>Cetacea</taxon>
        <taxon>Odontoceti</taxon>
        <taxon>Physeteridae</taxon>
        <taxon>Physeter</taxon>
    </lineage>
</organism>
<keyword evidence="9 15" id="KW-0256">Endoplasmic reticulum</keyword>
<keyword evidence="12" id="KW-1133">Transmembrane helix</keyword>
<evidence type="ECO:0000256" key="12">
    <source>
        <dbReference type="ARBA" id="ARBA00022989"/>
    </source>
</evidence>
<evidence type="ECO:0000256" key="5">
    <source>
        <dbReference type="ARBA" id="ARBA00010976"/>
    </source>
</evidence>
<evidence type="ECO:0000256" key="4">
    <source>
        <dbReference type="ARBA" id="ARBA00010345"/>
    </source>
</evidence>
<protein>
    <recommendedName>
        <fullName evidence="15">Phosphatidylinositol-glycan biosynthesis class X protein</fullName>
    </recommendedName>
</protein>
<feature type="compositionally biased region" description="Basic residues" evidence="16">
    <location>
        <begin position="120"/>
        <end position="129"/>
    </location>
</feature>
<reference evidence="18" key="1">
    <citation type="submission" date="2025-08" db="UniProtKB">
        <authorList>
            <consortium name="RefSeq"/>
        </authorList>
    </citation>
    <scope>IDENTIFICATION</scope>
    <source>
        <tissue evidence="18">Muscle</tissue>
    </source>
</reference>
<feature type="region of interest" description="Disordered" evidence="16">
    <location>
        <begin position="160"/>
        <end position="192"/>
    </location>
</feature>
<evidence type="ECO:0000256" key="13">
    <source>
        <dbReference type="ARBA" id="ARBA00023136"/>
    </source>
</evidence>
<evidence type="ECO:0000313" key="17">
    <source>
        <dbReference type="Proteomes" id="UP000248484"/>
    </source>
</evidence>
<feature type="region of interest" description="Disordered" evidence="16">
    <location>
        <begin position="104"/>
        <end position="146"/>
    </location>
</feature>
<evidence type="ECO:0000256" key="11">
    <source>
        <dbReference type="ARBA" id="ARBA00022843"/>
    </source>
</evidence>
<evidence type="ECO:0000256" key="6">
    <source>
        <dbReference type="ARBA" id="ARBA00022490"/>
    </source>
</evidence>
<keyword evidence="8" id="KW-0812">Transmembrane</keyword>
<dbReference type="Pfam" id="PF08320">
    <property type="entry name" value="PIG-X"/>
    <property type="match status" value="1"/>
</dbReference>
<keyword evidence="10" id="KW-0862">Zinc</keyword>
<evidence type="ECO:0000256" key="9">
    <source>
        <dbReference type="ARBA" id="ARBA00022824"/>
    </source>
</evidence>
<evidence type="ECO:0000256" key="3">
    <source>
        <dbReference type="ARBA" id="ARBA00004687"/>
    </source>
</evidence>
<evidence type="ECO:0000256" key="15">
    <source>
        <dbReference type="RuleBase" id="RU366056"/>
    </source>
</evidence>
<evidence type="ECO:0000256" key="16">
    <source>
        <dbReference type="SAM" id="MobiDB-lite"/>
    </source>
</evidence>
<dbReference type="InterPro" id="IPR021156">
    <property type="entry name" value="TF_A-like/BEX"/>
</dbReference>
<gene>
    <name evidence="18" type="primary">PIGX</name>
</gene>
<dbReference type="RefSeq" id="XP_054941427.1">
    <property type="nucleotide sequence ID" value="XM_055085452.1"/>
</dbReference>
<dbReference type="KEGG" id="pcad:102987232"/>
<dbReference type="Pfam" id="PF04538">
    <property type="entry name" value="BEX"/>
    <property type="match status" value="1"/>
</dbReference>
<evidence type="ECO:0000256" key="1">
    <source>
        <dbReference type="ARBA" id="ARBA00004389"/>
    </source>
</evidence>
<evidence type="ECO:0000256" key="7">
    <source>
        <dbReference type="ARBA" id="ARBA00022502"/>
    </source>
</evidence>
<evidence type="ECO:0000313" key="18">
    <source>
        <dbReference type="RefSeq" id="XP_054941427.1"/>
    </source>
</evidence>
<evidence type="ECO:0000256" key="10">
    <source>
        <dbReference type="ARBA" id="ARBA00022833"/>
    </source>
</evidence>
<evidence type="ECO:0000256" key="8">
    <source>
        <dbReference type="ARBA" id="ARBA00022692"/>
    </source>
</evidence>
<comment type="similarity">
    <text evidence="4 15">Belongs to the PIGX family.</text>
</comment>
<dbReference type="InterPro" id="IPR007623">
    <property type="entry name" value="BEX"/>
</dbReference>
<keyword evidence="17" id="KW-1185">Reference proteome</keyword>
<dbReference type="PANTHER" id="PTHR13987">
    <property type="entry name" value="PROTEIN BEX4"/>
    <property type="match status" value="1"/>
</dbReference>
<keyword evidence="14" id="KW-0325">Glycoprotein</keyword>
<evidence type="ECO:0000256" key="2">
    <source>
        <dbReference type="ARBA" id="ARBA00004496"/>
    </source>
</evidence>
<keyword evidence="6" id="KW-0963">Cytoplasm</keyword>
<dbReference type="AlphaFoldDB" id="A0A9W2WQF3"/>
<comment type="subcellular location">
    <subcellularLocation>
        <location evidence="2">Cytoplasm</location>
    </subcellularLocation>
    <subcellularLocation>
        <location evidence="1 15">Endoplasmic reticulum membrane</location>
        <topology evidence="1 15">Single-pass membrane protein</topology>
    </subcellularLocation>
</comment>
<accession>A0A9W2WQF3</accession>
<comment type="similarity">
    <text evidence="5">Belongs to the BEX family.</text>
</comment>